<name>B8D160_HALOH</name>
<dbReference type="Proteomes" id="UP000000719">
    <property type="component" value="Chromosome"/>
</dbReference>
<dbReference type="AlphaFoldDB" id="B8D160"/>
<gene>
    <name evidence="1" type="ordered locus">Hore_02680</name>
</gene>
<dbReference type="EMBL" id="CP001098">
    <property type="protein sequence ID" value="ACL69029.1"/>
    <property type="molecule type" value="Genomic_DNA"/>
</dbReference>
<evidence type="ECO:0000313" key="2">
    <source>
        <dbReference type="Proteomes" id="UP000000719"/>
    </source>
</evidence>
<proteinExistence type="predicted"/>
<evidence type="ECO:0000313" key="1">
    <source>
        <dbReference type="EMBL" id="ACL69029.1"/>
    </source>
</evidence>
<accession>B8D160</accession>
<keyword evidence="2" id="KW-1185">Reference proteome</keyword>
<reference evidence="1 2" key="1">
    <citation type="journal article" date="2009" name="PLoS ONE">
        <title>Genome analysis of the anaerobic thermohalophilic bacterium Halothermothrix orenii.</title>
        <authorList>
            <person name="Mavromatis K."/>
            <person name="Ivanova N."/>
            <person name="Anderson I."/>
            <person name="Lykidis A."/>
            <person name="Hooper S.D."/>
            <person name="Sun H."/>
            <person name="Kunin V."/>
            <person name="Lapidus A."/>
            <person name="Hugenholtz P."/>
            <person name="Patel B."/>
            <person name="Kyrpides N.C."/>
        </authorList>
    </citation>
    <scope>NUCLEOTIDE SEQUENCE [LARGE SCALE GENOMIC DNA]</scope>
    <source>
        <strain evidence="2">H 168 / OCM 544 / DSM 9562</strain>
    </source>
</reference>
<dbReference type="KEGG" id="hor:Hore_02680"/>
<dbReference type="HOGENOM" id="CLU_3328601_0_0_9"/>
<protein>
    <submittedName>
        <fullName evidence="1">Uncharacterized protein</fullName>
    </submittedName>
</protein>
<organism evidence="1 2">
    <name type="scientific">Halothermothrix orenii (strain H 168 / OCM 544 / DSM 9562)</name>
    <dbReference type="NCBI Taxonomy" id="373903"/>
    <lineage>
        <taxon>Bacteria</taxon>
        <taxon>Bacillati</taxon>
        <taxon>Bacillota</taxon>
        <taxon>Clostridia</taxon>
        <taxon>Halanaerobiales</taxon>
        <taxon>Halothermotrichaceae</taxon>
        <taxon>Halothermothrix</taxon>
    </lineage>
</organism>
<sequence length="38" mass="4615">MSWDTNPIIVPTIYKTIKKANLLMRLTFKFNYLHLYII</sequence>